<protein>
    <submittedName>
        <fullName evidence="11">Polyamine transporter 2</fullName>
    </submittedName>
</protein>
<dbReference type="PANTHER" id="PTHR23502:SF182">
    <property type="entry name" value="POLYAMINE TRANSPORTER, PUTATIVE-RELATED"/>
    <property type="match status" value="1"/>
</dbReference>
<evidence type="ECO:0000313" key="12">
    <source>
        <dbReference type="Proteomes" id="UP000770015"/>
    </source>
</evidence>
<dbReference type="CDD" id="cd17323">
    <property type="entry name" value="MFS_Tpo1_MDR_like"/>
    <property type="match status" value="1"/>
</dbReference>
<keyword evidence="6 9" id="KW-1133">Transmembrane helix</keyword>
<dbReference type="GO" id="GO:0000297">
    <property type="term" value="F:spermine transmembrane transporter activity"/>
    <property type="evidence" value="ECO:0007669"/>
    <property type="project" value="TreeGrafter"/>
</dbReference>
<dbReference type="GO" id="GO:0015606">
    <property type="term" value="F:spermidine transmembrane transporter activity"/>
    <property type="evidence" value="ECO:0007669"/>
    <property type="project" value="TreeGrafter"/>
</dbReference>
<feature type="transmembrane region" description="Helical" evidence="9">
    <location>
        <begin position="439"/>
        <end position="459"/>
    </location>
</feature>
<dbReference type="Proteomes" id="UP000770015">
    <property type="component" value="Unassembled WGS sequence"/>
</dbReference>
<dbReference type="Pfam" id="PF07690">
    <property type="entry name" value="MFS_1"/>
    <property type="match status" value="1"/>
</dbReference>
<dbReference type="PANTHER" id="PTHR23502">
    <property type="entry name" value="MAJOR FACILITATOR SUPERFAMILY"/>
    <property type="match status" value="1"/>
</dbReference>
<keyword evidence="7 9" id="KW-0472">Membrane</keyword>
<dbReference type="InterPro" id="IPR011701">
    <property type="entry name" value="MFS"/>
</dbReference>
<feature type="transmembrane region" description="Helical" evidence="9">
    <location>
        <begin position="348"/>
        <end position="366"/>
    </location>
</feature>
<dbReference type="AlphaFoldDB" id="A0A9P9A927"/>
<feature type="transmembrane region" description="Helical" evidence="9">
    <location>
        <begin position="264"/>
        <end position="290"/>
    </location>
</feature>
<organism evidence="11 12">
    <name type="scientific">Plectosphaerella plurivora</name>
    <dbReference type="NCBI Taxonomy" id="936078"/>
    <lineage>
        <taxon>Eukaryota</taxon>
        <taxon>Fungi</taxon>
        <taxon>Dikarya</taxon>
        <taxon>Ascomycota</taxon>
        <taxon>Pezizomycotina</taxon>
        <taxon>Sordariomycetes</taxon>
        <taxon>Hypocreomycetidae</taxon>
        <taxon>Glomerellales</taxon>
        <taxon>Plectosphaerellaceae</taxon>
        <taxon>Plectosphaerella</taxon>
    </lineage>
</organism>
<feature type="transmembrane region" description="Helical" evidence="9">
    <location>
        <begin position="372"/>
        <end position="394"/>
    </location>
</feature>
<sequence>MDSEETKPPQEEGSVQTTPPQSWADDPENPLNWPSSLKFKILLAISASAFTASVGTSLPSSATFQYQAEFGVTITQAILPVSMYVFALGLGPVLGGPLSETIGRHPIYAGSMFLGALWTLGAGLTQNFGALCFFRFMAGCCFSPSLAVGAGTISDLFHPAQRGLPSTLFVLMPFLGPGFGPVIGAFLVVRKGWRWTQWVLIMFAAVSFFLALLGRETYGPVLERRRAKKLGLSSEDTLPLSKQMGLFFSIALVRPIHMLFTEPIVALICLYAACEFATLFAFFAGVPFVFTRVYHFSTEQQGLVFISIIIGCLLGAVTIILLTVLFYLPQVKNYPPHKVPPEYRLYPAMIGSIGPIIGMFMFGWTAREDISWGVPAFAIIPFAWGNLCIFVSTIQYMVDTYTGPIVASGASANGLARYLAAGVLPLFTVQMYSKLGIPWAASLLGFVALALAPVPWVFFKWGKHIRARSRYETVHSE</sequence>
<feature type="region of interest" description="Disordered" evidence="8">
    <location>
        <begin position="1"/>
        <end position="29"/>
    </location>
</feature>
<keyword evidence="4" id="KW-1003">Cell membrane</keyword>
<dbReference type="OrthoDB" id="3936150at2759"/>
<dbReference type="InterPro" id="IPR020846">
    <property type="entry name" value="MFS_dom"/>
</dbReference>
<evidence type="ECO:0000256" key="4">
    <source>
        <dbReference type="ARBA" id="ARBA00022475"/>
    </source>
</evidence>
<feature type="transmembrane region" description="Helical" evidence="9">
    <location>
        <begin position="136"/>
        <end position="157"/>
    </location>
</feature>
<feature type="transmembrane region" description="Helical" evidence="9">
    <location>
        <begin position="169"/>
        <end position="189"/>
    </location>
</feature>
<dbReference type="EMBL" id="JAGSXJ010000020">
    <property type="protein sequence ID" value="KAH6679877.1"/>
    <property type="molecule type" value="Genomic_DNA"/>
</dbReference>
<comment type="subcellular location">
    <subcellularLocation>
        <location evidence="2">Cell membrane</location>
    </subcellularLocation>
    <subcellularLocation>
        <location evidence="1">Membrane</location>
        <topology evidence="1">Multi-pass membrane protein</topology>
    </subcellularLocation>
</comment>
<name>A0A9P9A927_9PEZI</name>
<evidence type="ECO:0000256" key="8">
    <source>
        <dbReference type="SAM" id="MobiDB-lite"/>
    </source>
</evidence>
<feature type="domain" description="Major facilitator superfamily (MFS) profile" evidence="10">
    <location>
        <begin position="41"/>
        <end position="465"/>
    </location>
</feature>
<dbReference type="InterPro" id="IPR036259">
    <property type="entry name" value="MFS_trans_sf"/>
</dbReference>
<evidence type="ECO:0000313" key="11">
    <source>
        <dbReference type="EMBL" id="KAH6679877.1"/>
    </source>
</evidence>
<feature type="transmembrane region" description="Helical" evidence="9">
    <location>
        <begin position="106"/>
        <end position="124"/>
    </location>
</feature>
<evidence type="ECO:0000256" key="1">
    <source>
        <dbReference type="ARBA" id="ARBA00004141"/>
    </source>
</evidence>
<feature type="transmembrane region" description="Helical" evidence="9">
    <location>
        <begin position="195"/>
        <end position="214"/>
    </location>
</feature>
<keyword evidence="12" id="KW-1185">Reference proteome</keyword>
<evidence type="ECO:0000256" key="7">
    <source>
        <dbReference type="ARBA" id="ARBA00023136"/>
    </source>
</evidence>
<dbReference type="GO" id="GO:0005886">
    <property type="term" value="C:plasma membrane"/>
    <property type="evidence" value="ECO:0007669"/>
    <property type="project" value="UniProtKB-SubCell"/>
</dbReference>
<evidence type="ECO:0000256" key="3">
    <source>
        <dbReference type="ARBA" id="ARBA00008335"/>
    </source>
</evidence>
<dbReference type="SUPFAM" id="SSF103473">
    <property type="entry name" value="MFS general substrate transporter"/>
    <property type="match status" value="1"/>
</dbReference>
<feature type="transmembrane region" description="Helical" evidence="9">
    <location>
        <begin position="70"/>
        <end position="94"/>
    </location>
</feature>
<feature type="transmembrane region" description="Helical" evidence="9">
    <location>
        <begin position="302"/>
        <end position="328"/>
    </location>
</feature>
<evidence type="ECO:0000256" key="2">
    <source>
        <dbReference type="ARBA" id="ARBA00004236"/>
    </source>
</evidence>
<evidence type="ECO:0000256" key="5">
    <source>
        <dbReference type="ARBA" id="ARBA00022692"/>
    </source>
</evidence>
<feature type="transmembrane region" description="Helical" evidence="9">
    <location>
        <begin position="41"/>
        <end position="58"/>
    </location>
</feature>
<evidence type="ECO:0000256" key="6">
    <source>
        <dbReference type="ARBA" id="ARBA00022989"/>
    </source>
</evidence>
<dbReference type="PROSITE" id="PS50850">
    <property type="entry name" value="MFS"/>
    <property type="match status" value="1"/>
</dbReference>
<feature type="compositionally biased region" description="Basic and acidic residues" evidence="8">
    <location>
        <begin position="1"/>
        <end position="10"/>
    </location>
</feature>
<keyword evidence="5 9" id="KW-0812">Transmembrane</keyword>
<gene>
    <name evidence="11" type="ORF">F5X68DRAFT_138430</name>
</gene>
<comment type="similarity">
    <text evidence="3">Belongs to the major facilitator superfamily.</text>
</comment>
<dbReference type="FunFam" id="1.20.1250.20:FF:000082">
    <property type="entry name" value="MFS multidrug transporter, putative"/>
    <property type="match status" value="1"/>
</dbReference>
<evidence type="ECO:0000259" key="10">
    <source>
        <dbReference type="PROSITE" id="PS50850"/>
    </source>
</evidence>
<proteinExistence type="inferred from homology"/>
<evidence type="ECO:0000256" key="9">
    <source>
        <dbReference type="SAM" id="Phobius"/>
    </source>
</evidence>
<comment type="caution">
    <text evidence="11">The sequence shown here is derived from an EMBL/GenBank/DDBJ whole genome shotgun (WGS) entry which is preliminary data.</text>
</comment>
<dbReference type="Gene3D" id="1.20.1250.20">
    <property type="entry name" value="MFS general substrate transporter like domains"/>
    <property type="match status" value="1"/>
</dbReference>
<reference evidence="11" key="1">
    <citation type="journal article" date="2021" name="Nat. Commun.">
        <title>Genetic determinants of endophytism in the Arabidopsis root mycobiome.</title>
        <authorList>
            <person name="Mesny F."/>
            <person name="Miyauchi S."/>
            <person name="Thiergart T."/>
            <person name="Pickel B."/>
            <person name="Atanasova L."/>
            <person name="Karlsson M."/>
            <person name="Huettel B."/>
            <person name="Barry K.W."/>
            <person name="Haridas S."/>
            <person name="Chen C."/>
            <person name="Bauer D."/>
            <person name="Andreopoulos W."/>
            <person name="Pangilinan J."/>
            <person name="LaButti K."/>
            <person name="Riley R."/>
            <person name="Lipzen A."/>
            <person name="Clum A."/>
            <person name="Drula E."/>
            <person name="Henrissat B."/>
            <person name="Kohler A."/>
            <person name="Grigoriev I.V."/>
            <person name="Martin F.M."/>
            <person name="Hacquard S."/>
        </authorList>
    </citation>
    <scope>NUCLEOTIDE SEQUENCE</scope>
    <source>
        <strain evidence="11">MPI-SDFR-AT-0117</strain>
    </source>
</reference>
<accession>A0A9P9A927</accession>